<evidence type="ECO:0000313" key="1">
    <source>
        <dbReference type="EMBL" id="KAH9381664.1"/>
    </source>
</evidence>
<gene>
    <name evidence="1" type="ORF">HPB48_022902</name>
</gene>
<dbReference type="OrthoDB" id="10029858at2759"/>
<organism evidence="1 2">
    <name type="scientific">Haemaphysalis longicornis</name>
    <name type="common">Bush tick</name>
    <dbReference type="NCBI Taxonomy" id="44386"/>
    <lineage>
        <taxon>Eukaryota</taxon>
        <taxon>Metazoa</taxon>
        <taxon>Ecdysozoa</taxon>
        <taxon>Arthropoda</taxon>
        <taxon>Chelicerata</taxon>
        <taxon>Arachnida</taxon>
        <taxon>Acari</taxon>
        <taxon>Parasitiformes</taxon>
        <taxon>Ixodida</taxon>
        <taxon>Ixodoidea</taxon>
        <taxon>Ixodidae</taxon>
        <taxon>Haemaphysalinae</taxon>
        <taxon>Haemaphysalis</taxon>
    </lineage>
</organism>
<comment type="caution">
    <text evidence="1">The sequence shown here is derived from an EMBL/GenBank/DDBJ whole genome shotgun (WGS) entry which is preliminary data.</text>
</comment>
<evidence type="ECO:0008006" key="3">
    <source>
        <dbReference type="Google" id="ProtNLM"/>
    </source>
</evidence>
<protein>
    <recommendedName>
        <fullName evidence="3">Calponin-homology (CH) domain-containing protein</fullName>
    </recommendedName>
</protein>
<keyword evidence="2" id="KW-1185">Reference proteome</keyword>
<dbReference type="InterPro" id="IPR036872">
    <property type="entry name" value="CH_dom_sf"/>
</dbReference>
<dbReference type="SUPFAM" id="SSF47576">
    <property type="entry name" value="Calponin-homology domain, CH-domain"/>
    <property type="match status" value="1"/>
</dbReference>
<dbReference type="Gene3D" id="1.10.418.10">
    <property type="entry name" value="Calponin-like domain"/>
    <property type="match status" value="1"/>
</dbReference>
<accession>A0A9J6H3R6</accession>
<sequence>MYIEFLFIVKAMWKTRGHSRYNIASKRDPELESQILDWIEEVLEARLPQAPYEEVLRDGVVLCK</sequence>
<dbReference type="Proteomes" id="UP000821853">
    <property type="component" value="Chromosome 9"/>
</dbReference>
<proteinExistence type="predicted"/>
<evidence type="ECO:0000313" key="2">
    <source>
        <dbReference type="Proteomes" id="UP000821853"/>
    </source>
</evidence>
<dbReference type="AlphaFoldDB" id="A0A9J6H3R6"/>
<name>A0A9J6H3R6_HAELO</name>
<dbReference type="VEuPathDB" id="VectorBase:HLOH_051158"/>
<reference evidence="1 2" key="1">
    <citation type="journal article" date="2020" name="Cell">
        <title>Large-Scale Comparative Analyses of Tick Genomes Elucidate Their Genetic Diversity and Vector Capacities.</title>
        <authorList>
            <consortium name="Tick Genome and Microbiome Consortium (TIGMIC)"/>
            <person name="Jia N."/>
            <person name="Wang J."/>
            <person name="Shi W."/>
            <person name="Du L."/>
            <person name="Sun Y."/>
            <person name="Zhan W."/>
            <person name="Jiang J.F."/>
            <person name="Wang Q."/>
            <person name="Zhang B."/>
            <person name="Ji P."/>
            <person name="Bell-Sakyi L."/>
            <person name="Cui X.M."/>
            <person name="Yuan T.T."/>
            <person name="Jiang B.G."/>
            <person name="Yang W.F."/>
            <person name="Lam T.T."/>
            <person name="Chang Q.C."/>
            <person name="Ding S.J."/>
            <person name="Wang X.J."/>
            <person name="Zhu J.G."/>
            <person name="Ruan X.D."/>
            <person name="Zhao L."/>
            <person name="Wei J.T."/>
            <person name="Ye R.Z."/>
            <person name="Que T.C."/>
            <person name="Du C.H."/>
            <person name="Zhou Y.H."/>
            <person name="Cheng J.X."/>
            <person name="Dai P.F."/>
            <person name="Guo W.B."/>
            <person name="Han X.H."/>
            <person name="Huang E.J."/>
            <person name="Li L.F."/>
            <person name="Wei W."/>
            <person name="Gao Y.C."/>
            <person name="Liu J.Z."/>
            <person name="Shao H.Z."/>
            <person name="Wang X."/>
            <person name="Wang C.C."/>
            <person name="Yang T.C."/>
            <person name="Huo Q.B."/>
            <person name="Li W."/>
            <person name="Chen H.Y."/>
            <person name="Chen S.E."/>
            <person name="Zhou L.G."/>
            <person name="Ni X.B."/>
            <person name="Tian J.H."/>
            <person name="Sheng Y."/>
            <person name="Liu T."/>
            <person name="Pan Y.S."/>
            <person name="Xia L.Y."/>
            <person name="Li J."/>
            <person name="Zhao F."/>
            <person name="Cao W.C."/>
        </authorList>
    </citation>
    <scope>NUCLEOTIDE SEQUENCE [LARGE SCALE GENOMIC DNA]</scope>
    <source>
        <strain evidence="1">HaeL-2018</strain>
    </source>
</reference>
<dbReference type="EMBL" id="JABSTR010000011">
    <property type="protein sequence ID" value="KAH9381664.1"/>
    <property type="molecule type" value="Genomic_DNA"/>
</dbReference>